<keyword evidence="2" id="KW-1185">Reference proteome</keyword>
<dbReference type="EMBL" id="JBFOLK010000014">
    <property type="protein sequence ID" value="KAL2462050.1"/>
    <property type="molecule type" value="Genomic_DNA"/>
</dbReference>
<organism evidence="1 2">
    <name type="scientific">Abeliophyllum distichum</name>
    <dbReference type="NCBI Taxonomy" id="126358"/>
    <lineage>
        <taxon>Eukaryota</taxon>
        <taxon>Viridiplantae</taxon>
        <taxon>Streptophyta</taxon>
        <taxon>Embryophyta</taxon>
        <taxon>Tracheophyta</taxon>
        <taxon>Spermatophyta</taxon>
        <taxon>Magnoliopsida</taxon>
        <taxon>eudicotyledons</taxon>
        <taxon>Gunneridae</taxon>
        <taxon>Pentapetalae</taxon>
        <taxon>asterids</taxon>
        <taxon>lamiids</taxon>
        <taxon>Lamiales</taxon>
        <taxon>Oleaceae</taxon>
        <taxon>Forsythieae</taxon>
        <taxon>Abeliophyllum</taxon>
    </lineage>
</organism>
<gene>
    <name evidence="1" type="ORF">Adt_45470</name>
</gene>
<proteinExistence type="predicted"/>
<accession>A0ABD1PDS1</accession>
<evidence type="ECO:0000313" key="2">
    <source>
        <dbReference type="Proteomes" id="UP001604336"/>
    </source>
</evidence>
<comment type="caution">
    <text evidence="1">The sequence shown here is derived from an EMBL/GenBank/DDBJ whole genome shotgun (WGS) entry which is preliminary data.</text>
</comment>
<sequence length="164" mass="19285">MEGQVVIPFHHLADFLHLDLDLTPLPELTPTGSDVIKEKRKMMQEDEFICKGHILNALFDCFYDLYTNITSAREIYNALKNKFRAEEEGTKKFLISKYFDFKFLDNIHLLGQVHELQVIINKIKSMKIEIILWNGFKSIFELRKNQGHEMEMNILMRGLPKPMP</sequence>
<name>A0ABD1PDS1_9LAMI</name>
<dbReference type="AlphaFoldDB" id="A0ABD1PDS1"/>
<dbReference type="PANTHER" id="PTHR47592:SF31">
    <property type="entry name" value="ZINC FINGER, CCHC-TYPE-RELATED"/>
    <property type="match status" value="1"/>
</dbReference>
<reference evidence="2" key="1">
    <citation type="submission" date="2024-07" db="EMBL/GenBank/DDBJ databases">
        <title>Two chromosome-level genome assemblies of Korean endemic species Abeliophyllum distichum and Forsythia ovata (Oleaceae).</title>
        <authorList>
            <person name="Jang H."/>
        </authorList>
    </citation>
    <scope>NUCLEOTIDE SEQUENCE [LARGE SCALE GENOMIC DNA]</scope>
</reference>
<protein>
    <submittedName>
        <fullName evidence="1">Retrovirus-related Pol polyprotein from transposon TNT 1-94</fullName>
    </submittedName>
</protein>
<dbReference type="PANTHER" id="PTHR47592">
    <property type="entry name" value="PBF68 PROTEIN"/>
    <property type="match status" value="1"/>
</dbReference>
<evidence type="ECO:0000313" key="1">
    <source>
        <dbReference type="EMBL" id="KAL2462050.1"/>
    </source>
</evidence>
<dbReference type="Pfam" id="PF14223">
    <property type="entry name" value="Retrotran_gag_2"/>
    <property type="match status" value="1"/>
</dbReference>
<dbReference type="Proteomes" id="UP001604336">
    <property type="component" value="Unassembled WGS sequence"/>
</dbReference>